<sequence length="87" mass="10095">MSNDVKIYRITGLMLIAQDKLPRWQKFIVEVRALKPEHAIEKVVSEIGGRHKVKRSNIKIVKVEEISLDEVQSKYVKDLSTITYMVI</sequence>
<name>E0SQG0_IGNAA</name>
<evidence type="ECO:0000256" key="2">
    <source>
        <dbReference type="ARBA" id="ARBA00023274"/>
    </source>
</evidence>
<accession>E0SQG0</accession>
<dbReference type="EMBL" id="CP002098">
    <property type="protein sequence ID" value="ADM28216.1"/>
    <property type="molecule type" value="Genomic_DNA"/>
</dbReference>
<feature type="domain" description="Large ribosomal subunit protein eL20" evidence="4">
    <location>
        <begin position="5"/>
        <end position="64"/>
    </location>
</feature>
<keyword evidence="6" id="KW-1185">Reference proteome</keyword>
<dbReference type="NCBIfam" id="NF001981">
    <property type="entry name" value="PRK00773.1-1"/>
    <property type="match status" value="1"/>
</dbReference>
<dbReference type="HAMAP" id="MF_00273">
    <property type="entry name" value="Ribosomal_eL20"/>
    <property type="match status" value="1"/>
</dbReference>
<evidence type="ECO:0000313" key="5">
    <source>
        <dbReference type="EMBL" id="ADM28216.1"/>
    </source>
</evidence>
<dbReference type="KEGG" id="iag:Igag_1413"/>
<dbReference type="AlphaFoldDB" id="E0SQG0"/>
<evidence type="ECO:0000256" key="1">
    <source>
        <dbReference type="ARBA" id="ARBA00022980"/>
    </source>
</evidence>
<proteinExistence type="inferred from homology"/>
<gene>
    <name evidence="3" type="primary">rpl18a</name>
    <name evidence="3" type="synonym">rpl20e</name>
    <name evidence="3" type="synonym">rplX</name>
    <name evidence="5" type="ordered locus">Igag_1413</name>
</gene>
<dbReference type="SUPFAM" id="SSF160374">
    <property type="entry name" value="RplX-like"/>
    <property type="match status" value="1"/>
</dbReference>
<dbReference type="Pfam" id="PF01775">
    <property type="entry name" value="Ribosomal_L18A"/>
    <property type="match status" value="1"/>
</dbReference>
<protein>
    <recommendedName>
        <fullName evidence="3">Large ribosomal subunit protein eL20</fullName>
    </recommendedName>
</protein>
<comment type="similarity">
    <text evidence="3">Belongs to the eukaryotic ribosomal protein eL20 family.</text>
</comment>
<keyword evidence="3" id="KW-0699">rRNA-binding</keyword>
<dbReference type="HOGENOM" id="CLU_177460_0_0_2"/>
<keyword evidence="3" id="KW-0694">RNA-binding</keyword>
<evidence type="ECO:0000313" key="6">
    <source>
        <dbReference type="Proteomes" id="UP000001304"/>
    </source>
</evidence>
<dbReference type="GO" id="GO:0003735">
    <property type="term" value="F:structural constituent of ribosome"/>
    <property type="evidence" value="ECO:0007669"/>
    <property type="project" value="InterPro"/>
</dbReference>
<evidence type="ECO:0000256" key="3">
    <source>
        <dbReference type="HAMAP-Rule" id="MF_00273"/>
    </source>
</evidence>
<evidence type="ECO:0000259" key="4">
    <source>
        <dbReference type="Pfam" id="PF01775"/>
    </source>
</evidence>
<dbReference type="STRING" id="583356.Igag_1413"/>
<dbReference type="Proteomes" id="UP000001304">
    <property type="component" value="Chromosome"/>
</dbReference>
<comment type="subunit">
    <text evidence="3">Part of the 50S ribosomal subunit. Binds 23S rRNA.</text>
</comment>
<dbReference type="InterPro" id="IPR028877">
    <property type="entry name" value="Ribosomal_eL20"/>
</dbReference>
<keyword evidence="1 3" id="KW-0689">Ribosomal protein</keyword>
<dbReference type="GO" id="GO:0070180">
    <property type="term" value="F:large ribosomal subunit rRNA binding"/>
    <property type="evidence" value="ECO:0007669"/>
    <property type="project" value="UniProtKB-UniRule"/>
</dbReference>
<dbReference type="InterPro" id="IPR023573">
    <property type="entry name" value="Ribosomal_eL20_dom"/>
</dbReference>
<reference evidence="5 6" key="1">
    <citation type="journal article" date="2010" name="Stand. Genomic Sci.">
        <title>Complete genome sequence of Ignisphaera aggregans type strain (AQ1.S1).</title>
        <authorList>
            <person name="Goker M."/>
            <person name="Held B."/>
            <person name="Lapidus A."/>
            <person name="Nolan M."/>
            <person name="Spring S."/>
            <person name="Yasawong M."/>
            <person name="Lucas S."/>
            <person name="Glavina Del Rio T."/>
            <person name="Tice H."/>
            <person name="Cheng J.F."/>
            <person name="Goodwin L."/>
            <person name="Tapia R."/>
            <person name="Pitluck S."/>
            <person name="Liolios K."/>
            <person name="Ivanova N."/>
            <person name="Mavromatis K."/>
            <person name="Mikhailova N."/>
            <person name="Pati A."/>
            <person name="Chen A."/>
            <person name="Palaniappan K."/>
            <person name="Brambilla E."/>
            <person name="Land M."/>
            <person name="Hauser L."/>
            <person name="Chang Y.J."/>
            <person name="Jeffries C.D."/>
            <person name="Brettin T."/>
            <person name="Detter J.C."/>
            <person name="Han C."/>
            <person name="Rohde M."/>
            <person name="Sikorski J."/>
            <person name="Woyke T."/>
            <person name="Bristow J."/>
            <person name="Eisen J.A."/>
            <person name="Markowitz V."/>
            <person name="Hugenholtz P."/>
            <person name="Kyrpides N.C."/>
            <person name="Klenk H.P."/>
        </authorList>
    </citation>
    <scope>NUCLEOTIDE SEQUENCE [LARGE SCALE GENOMIC DNA]</scope>
    <source>
        <strain evidence="6">DSM 17230 / JCM 13409 / AQ1.S1</strain>
    </source>
</reference>
<keyword evidence="2 3" id="KW-0687">Ribonucleoprotein</keyword>
<dbReference type="GO" id="GO:1990904">
    <property type="term" value="C:ribonucleoprotein complex"/>
    <property type="evidence" value="ECO:0007669"/>
    <property type="project" value="UniProtKB-KW"/>
</dbReference>
<dbReference type="GO" id="GO:0006412">
    <property type="term" value="P:translation"/>
    <property type="evidence" value="ECO:0007669"/>
    <property type="project" value="UniProtKB-UniRule"/>
</dbReference>
<organism evidence="5 6">
    <name type="scientific">Ignisphaera aggregans (strain DSM 17230 / JCM 13409 / AQ1.S1)</name>
    <dbReference type="NCBI Taxonomy" id="583356"/>
    <lineage>
        <taxon>Archaea</taxon>
        <taxon>Thermoproteota</taxon>
        <taxon>Thermoprotei</taxon>
        <taxon>Desulfurococcales</taxon>
        <taxon>Desulfurococcaceae</taxon>
        <taxon>Ignisphaera</taxon>
    </lineage>
</organism>
<dbReference type="GO" id="GO:0005840">
    <property type="term" value="C:ribosome"/>
    <property type="evidence" value="ECO:0007669"/>
    <property type="project" value="UniProtKB-KW"/>
</dbReference>
<dbReference type="Gene3D" id="3.10.20.10">
    <property type="match status" value="1"/>
</dbReference>